<dbReference type="AlphaFoldDB" id="A0A0L0WCU0"/>
<evidence type="ECO:0000256" key="1">
    <source>
        <dbReference type="ARBA" id="ARBA00004370"/>
    </source>
</evidence>
<organism evidence="6 7">
    <name type="scientific">Gottschalkia purinilytica</name>
    <name type="common">Clostridium purinilyticum</name>
    <dbReference type="NCBI Taxonomy" id="1503"/>
    <lineage>
        <taxon>Bacteria</taxon>
        <taxon>Bacillati</taxon>
        <taxon>Bacillota</taxon>
        <taxon>Tissierellia</taxon>
        <taxon>Tissierellales</taxon>
        <taxon>Gottschalkiaceae</taxon>
        <taxon>Gottschalkia</taxon>
    </lineage>
</organism>
<protein>
    <submittedName>
        <fullName evidence="6">Phage lysis protein (Holin)</fullName>
    </submittedName>
</protein>
<comment type="subcellular location">
    <subcellularLocation>
        <location evidence="1">Membrane</location>
    </subcellularLocation>
</comment>
<keyword evidence="3 5" id="KW-1133">Transmembrane helix</keyword>
<keyword evidence="2 5" id="KW-0812">Transmembrane</keyword>
<gene>
    <name evidence="6" type="ORF">CLPU_3c00720</name>
</gene>
<reference evidence="7" key="1">
    <citation type="submission" date="2015-07" db="EMBL/GenBank/DDBJ databases">
        <title>Draft genome sequence of the purine-degrading Gottschalkia purinilyticum DSM 1384 (formerly Clostridium purinilyticum).</title>
        <authorList>
            <person name="Poehlein A."/>
            <person name="Schiel-Bengelsdorf B."/>
            <person name="Bengelsdorf F.R."/>
            <person name="Daniel R."/>
            <person name="Duerre P."/>
        </authorList>
    </citation>
    <scope>NUCLEOTIDE SEQUENCE [LARGE SCALE GENOMIC DNA]</scope>
    <source>
        <strain evidence="7">DSM 1384</strain>
    </source>
</reference>
<evidence type="ECO:0000313" key="6">
    <source>
        <dbReference type="EMBL" id="KNF09294.1"/>
    </source>
</evidence>
<sequence length="74" mass="8486">MKNKKDWTILLVGFLGALKLFLTSLGINFITDDMINSFVDMLSFGVALYAVWKNTYVSNRAKKQKEVLEKNKLI</sequence>
<evidence type="ECO:0000256" key="4">
    <source>
        <dbReference type="ARBA" id="ARBA00023136"/>
    </source>
</evidence>
<name>A0A0L0WCU0_GOTPU</name>
<dbReference type="RefSeq" id="WP_050354294.1">
    <property type="nucleotide sequence ID" value="NZ_LGSS01000003.1"/>
</dbReference>
<dbReference type="OrthoDB" id="2940813at2"/>
<proteinExistence type="predicted"/>
<dbReference type="EMBL" id="LGSS01000003">
    <property type="protein sequence ID" value="KNF09294.1"/>
    <property type="molecule type" value="Genomic_DNA"/>
</dbReference>
<evidence type="ECO:0000256" key="3">
    <source>
        <dbReference type="ARBA" id="ARBA00022989"/>
    </source>
</evidence>
<dbReference type="STRING" id="1503.CLPU_3c00720"/>
<dbReference type="GO" id="GO:0016020">
    <property type="term" value="C:membrane"/>
    <property type="evidence" value="ECO:0007669"/>
    <property type="project" value="UniProtKB-SubCell"/>
</dbReference>
<dbReference type="Pfam" id="PF04688">
    <property type="entry name" value="Holin_SPP1"/>
    <property type="match status" value="1"/>
</dbReference>
<feature type="transmembrane region" description="Helical" evidence="5">
    <location>
        <begin position="7"/>
        <end position="29"/>
    </location>
</feature>
<keyword evidence="7" id="KW-1185">Reference proteome</keyword>
<keyword evidence="4 5" id="KW-0472">Membrane</keyword>
<dbReference type="InterPro" id="IPR006479">
    <property type="entry name" value="Holin"/>
</dbReference>
<accession>A0A0L0WCU0</accession>
<evidence type="ECO:0000256" key="2">
    <source>
        <dbReference type="ARBA" id="ARBA00022692"/>
    </source>
</evidence>
<evidence type="ECO:0000313" key="7">
    <source>
        <dbReference type="Proteomes" id="UP000037267"/>
    </source>
</evidence>
<comment type="caution">
    <text evidence="6">The sequence shown here is derived from an EMBL/GenBank/DDBJ whole genome shotgun (WGS) entry which is preliminary data.</text>
</comment>
<evidence type="ECO:0000256" key="5">
    <source>
        <dbReference type="SAM" id="Phobius"/>
    </source>
</evidence>
<dbReference type="Proteomes" id="UP000037267">
    <property type="component" value="Unassembled WGS sequence"/>
</dbReference>
<feature type="transmembrane region" description="Helical" evidence="5">
    <location>
        <begin position="35"/>
        <end position="52"/>
    </location>
</feature>